<dbReference type="GO" id="GO:0005886">
    <property type="term" value="C:plasma membrane"/>
    <property type="evidence" value="ECO:0007669"/>
    <property type="project" value="UniProtKB-SubCell"/>
</dbReference>
<evidence type="ECO:0000256" key="5">
    <source>
        <dbReference type="ARBA" id="ARBA00022989"/>
    </source>
</evidence>
<evidence type="ECO:0000256" key="6">
    <source>
        <dbReference type="ARBA" id="ARBA00023136"/>
    </source>
</evidence>
<dbReference type="PRINTS" id="PR01837">
    <property type="entry name" value="MGTCSAPBPROT"/>
</dbReference>
<dbReference type="InterPro" id="IPR003416">
    <property type="entry name" value="MgtC/SapB/SrpB/YhiD_fam"/>
</dbReference>
<proteinExistence type="inferred from homology"/>
<dbReference type="Proteomes" id="UP000483362">
    <property type="component" value="Unassembled WGS sequence"/>
</dbReference>
<keyword evidence="5 7" id="KW-1133">Transmembrane helix</keyword>
<protein>
    <submittedName>
        <fullName evidence="9">MgtC/SapB family protein</fullName>
    </submittedName>
</protein>
<keyword evidence="3" id="KW-1003">Cell membrane</keyword>
<evidence type="ECO:0000259" key="8">
    <source>
        <dbReference type="Pfam" id="PF02308"/>
    </source>
</evidence>
<dbReference type="PANTHER" id="PTHR33778:SF1">
    <property type="entry name" value="MAGNESIUM TRANSPORTER YHID-RELATED"/>
    <property type="match status" value="1"/>
</dbReference>
<evidence type="ECO:0000256" key="7">
    <source>
        <dbReference type="SAM" id="Phobius"/>
    </source>
</evidence>
<reference evidence="9 10" key="1">
    <citation type="submission" date="2019-08" db="EMBL/GenBank/DDBJ databases">
        <title>In-depth cultivation of the pig gut microbiome towards novel bacterial diversity and tailored functional studies.</title>
        <authorList>
            <person name="Wylensek D."/>
            <person name="Hitch T.C.A."/>
            <person name="Clavel T."/>
        </authorList>
    </citation>
    <scope>NUCLEOTIDE SEQUENCE [LARGE SCALE GENOMIC DNA]</scope>
    <source>
        <strain evidence="9 10">Oil-RF-744-WCA-WT-10</strain>
    </source>
</reference>
<evidence type="ECO:0000256" key="2">
    <source>
        <dbReference type="ARBA" id="ARBA00009298"/>
    </source>
</evidence>
<feature type="transmembrane region" description="Helical" evidence="7">
    <location>
        <begin position="47"/>
        <end position="66"/>
    </location>
</feature>
<dbReference type="RefSeq" id="WP_154328217.1">
    <property type="nucleotide sequence ID" value="NZ_CP045696.1"/>
</dbReference>
<accession>A0A6L5X931</accession>
<dbReference type="PANTHER" id="PTHR33778">
    <property type="entry name" value="PROTEIN MGTC"/>
    <property type="match status" value="1"/>
</dbReference>
<name>A0A6L5X931_9BACT</name>
<dbReference type="InterPro" id="IPR049177">
    <property type="entry name" value="MgtC_SapB_SrpB_YhiD_N"/>
</dbReference>
<organism evidence="9 10">
    <name type="scientific">Sodaliphilus pleomorphus</name>
    <dbReference type="NCBI Taxonomy" id="2606626"/>
    <lineage>
        <taxon>Bacteria</taxon>
        <taxon>Pseudomonadati</taxon>
        <taxon>Bacteroidota</taxon>
        <taxon>Bacteroidia</taxon>
        <taxon>Bacteroidales</taxon>
        <taxon>Muribaculaceae</taxon>
        <taxon>Sodaliphilus</taxon>
    </lineage>
</organism>
<feature type="domain" description="MgtC/SapB/SrpB/YhiD N-terminal" evidence="8">
    <location>
        <begin position="23"/>
        <end position="150"/>
    </location>
</feature>
<dbReference type="AlphaFoldDB" id="A0A6L5X931"/>
<dbReference type="Pfam" id="PF02308">
    <property type="entry name" value="MgtC"/>
    <property type="match status" value="1"/>
</dbReference>
<sequence>MIESIYHDIMSPDVNVAGAVFKLLLSMLLGAAIGFERRRKGQIAGLRTFSLIAMGATLAMLISIYIPQEYLGLKNGDPGRIAAQVVSGVGFLGAGAIIQMKGSVRGLTTAAGIWMTACIGLAVGAGMYLITTIATLLIIFVLVYIEKYEQHAGFLWEHKVIRVKVHGIVSDLDKSLDVFKKYDVKASREYVKYEYENNVSIINYVVLTRDTVSVTNLFGELEACFSDPISITLTNEPNF</sequence>
<keyword evidence="4 7" id="KW-0812">Transmembrane</keyword>
<comment type="caution">
    <text evidence="9">The sequence shown here is derived from an EMBL/GenBank/DDBJ whole genome shotgun (WGS) entry which is preliminary data.</text>
</comment>
<evidence type="ECO:0000313" key="10">
    <source>
        <dbReference type="Proteomes" id="UP000483362"/>
    </source>
</evidence>
<keyword evidence="6 7" id="KW-0472">Membrane</keyword>
<feature type="transmembrane region" description="Helical" evidence="7">
    <location>
        <begin position="112"/>
        <end position="145"/>
    </location>
</feature>
<evidence type="ECO:0000256" key="4">
    <source>
        <dbReference type="ARBA" id="ARBA00022692"/>
    </source>
</evidence>
<comment type="subcellular location">
    <subcellularLocation>
        <location evidence="1">Cell membrane</location>
        <topology evidence="1">Multi-pass membrane protein</topology>
    </subcellularLocation>
</comment>
<keyword evidence="10" id="KW-1185">Reference proteome</keyword>
<feature type="transmembrane region" description="Helical" evidence="7">
    <location>
        <begin position="81"/>
        <end position="100"/>
    </location>
</feature>
<gene>
    <name evidence="9" type="ORF">FYJ29_03070</name>
</gene>
<feature type="transmembrane region" description="Helical" evidence="7">
    <location>
        <begin position="16"/>
        <end position="35"/>
    </location>
</feature>
<dbReference type="EMBL" id="VULT01000004">
    <property type="protein sequence ID" value="MSS16751.1"/>
    <property type="molecule type" value="Genomic_DNA"/>
</dbReference>
<evidence type="ECO:0000256" key="1">
    <source>
        <dbReference type="ARBA" id="ARBA00004651"/>
    </source>
</evidence>
<comment type="similarity">
    <text evidence="2">Belongs to the MgtC/SapB family.</text>
</comment>
<evidence type="ECO:0000256" key="3">
    <source>
        <dbReference type="ARBA" id="ARBA00022475"/>
    </source>
</evidence>
<evidence type="ECO:0000313" key="9">
    <source>
        <dbReference type="EMBL" id="MSS16751.1"/>
    </source>
</evidence>